<keyword evidence="5" id="KW-0547">Nucleotide-binding</keyword>
<dbReference type="GO" id="GO:0046872">
    <property type="term" value="F:metal ion binding"/>
    <property type="evidence" value="ECO:0007669"/>
    <property type="project" value="UniProtKB-KW"/>
</dbReference>
<dbReference type="InterPro" id="IPR041633">
    <property type="entry name" value="Polbeta"/>
</dbReference>
<evidence type="ECO:0000256" key="1">
    <source>
        <dbReference type="ARBA" id="ARBA00001946"/>
    </source>
</evidence>
<evidence type="ECO:0000259" key="8">
    <source>
        <dbReference type="Pfam" id="PF18765"/>
    </source>
</evidence>
<dbReference type="InterPro" id="IPR043519">
    <property type="entry name" value="NT_sf"/>
</dbReference>
<dbReference type="SUPFAM" id="SSF81301">
    <property type="entry name" value="Nucleotidyltransferase"/>
    <property type="match status" value="1"/>
</dbReference>
<dbReference type="InterPro" id="IPR052038">
    <property type="entry name" value="Type-VII_TA_antitoxin"/>
</dbReference>
<evidence type="ECO:0000256" key="2">
    <source>
        <dbReference type="ARBA" id="ARBA00022679"/>
    </source>
</evidence>
<dbReference type="GO" id="GO:0016779">
    <property type="term" value="F:nucleotidyltransferase activity"/>
    <property type="evidence" value="ECO:0007669"/>
    <property type="project" value="UniProtKB-KW"/>
</dbReference>
<evidence type="ECO:0000256" key="6">
    <source>
        <dbReference type="ARBA" id="ARBA00022840"/>
    </source>
</evidence>
<gene>
    <name evidence="9" type="ORF">FHS57_000422</name>
</gene>
<evidence type="ECO:0000313" key="9">
    <source>
        <dbReference type="EMBL" id="MBB3836440.1"/>
    </source>
</evidence>
<organism evidence="9 10">
    <name type="scientific">Runella defluvii</name>
    <dbReference type="NCBI Taxonomy" id="370973"/>
    <lineage>
        <taxon>Bacteria</taxon>
        <taxon>Pseudomonadati</taxon>
        <taxon>Bacteroidota</taxon>
        <taxon>Cytophagia</taxon>
        <taxon>Cytophagales</taxon>
        <taxon>Spirosomataceae</taxon>
        <taxon>Runella</taxon>
    </lineage>
</organism>
<dbReference type="PANTHER" id="PTHR33571">
    <property type="entry name" value="SSL8005 PROTEIN"/>
    <property type="match status" value="1"/>
</dbReference>
<evidence type="ECO:0000313" key="10">
    <source>
        <dbReference type="Proteomes" id="UP000541352"/>
    </source>
</evidence>
<evidence type="ECO:0000256" key="3">
    <source>
        <dbReference type="ARBA" id="ARBA00022695"/>
    </source>
</evidence>
<keyword evidence="3" id="KW-0548">Nucleotidyltransferase</keyword>
<evidence type="ECO:0000256" key="5">
    <source>
        <dbReference type="ARBA" id="ARBA00022741"/>
    </source>
</evidence>
<evidence type="ECO:0000256" key="4">
    <source>
        <dbReference type="ARBA" id="ARBA00022723"/>
    </source>
</evidence>
<comment type="cofactor">
    <cofactor evidence="1">
        <name>Mg(2+)</name>
        <dbReference type="ChEBI" id="CHEBI:18420"/>
    </cofactor>
</comment>
<keyword evidence="7" id="KW-0460">Magnesium</keyword>
<dbReference type="AlphaFoldDB" id="A0A7W5ZH22"/>
<keyword evidence="6" id="KW-0067">ATP-binding</keyword>
<feature type="domain" description="Polymerase beta nucleotidyltransferase" evidence="8">
    <location>
        <begin position="10"/>
        <end position="98"/>
    </location>
</feature>
<dbReference type="EMBL" id="JACIBY010000001">
    <property type="protein sequence ID" value="MBB3836440.1"/>
    <property type="molecule type" value="Genomic_DNA"/>
</dbReference>
<keyword evidence="4" id="KW-0479">Metal-binding</keyword>
<keyword evidence="2" id="KW-0808">Transferase</keyword>
<sequence>MTTQEQNTAIINYLMPYKPTKIGVFGSVARGENTNNSDLDLLINLGIPIDLFQFMEIWDDLEVLLNTKVDLVTENALKSSNQRVQKNINQDIVFIYEK</sequence>
<dbReference type="PANTHER" id="PTHR33571:SF14">
    <property type="entry name" value="PROTEIN ADENYLYLTRANSFERASE MJ0435-RELATED"/>
    <property type="match status" value="1"/>
</dbReference>
<dbReference type="GO" id="GO:0005524">
    <property type="term" value="F:ATP binding"/>
    <property type="evidence" value="ECO:0007669"/>
    <property type="project" value="UniProtKB-KW"/>
</dbReference>
<keyword evidence="10" id="KW-1185">Reference proteome</keyword>
<dbReference type="Proteomes" id="UP000541352">
    <property type="component" value="Unassembled WGS sequence"/>
</dbReference>
<proteinExistence type="predicted"/>
<protein>
    <recommendedName>
        <fullName evidence="8">Polymerase beta nucleotidyltransferase domain-containing protein</fullName>
    </recommendedName>
</protein>
<accession>A0A7W5ZH22</accession>
<dbReference type="CDD" id="cd05403">
    <property type="entry name" value="NT_KNTase_like"/>
    <property type="match status" value="1"/>
</dbReference>
<name>A0A7W5ZH22_9BACT</name>
<evidence type="ECO:0000256" key="7">
    <source>
        <dbReference type="ARBA" id="ARBA00022842"/>
    </source>
</evidence>
<dbReference type="RefSeq" id="WP_183971193.1">
    <property type="nucleotide sequence ID" value="NZ_JACIBY010000001.1"/>
</dbReference>
<reference evidence="9 10" key="1">
    <citation type="submission" date="2020-08" db="EMBL/GenBank/DDBJ databases">
        <title>Genomic Encyclopedia of Type Strains, Phase IV (KMG-IV): sequencing the most valuable type-strain genomes for metagenomic binning, comparative biology and taxonomic classification.</title>
        <authorList>
            <person name="Goeker M."/>
        </authorList>
    </citation>
    <scope>NUCLEOTIDE SEQUENCE [LARGE SCALE GENOMIC DNA]</scope>
    <source>
        <strain evidence="9 10">DSM 17976</strain>
    </source>
</reference>
<dbReference type="Pfam" id="PF18765">
    <property type="entry name" value="Polbeta"/>
    <property type="match status" value="1"/>
</dbReference>
<comment type="caution">
    <text evidence="9">The sequence shown here is derived from an EMBL/GenBank/DDBJ whole genome shotgun (WGS) entry which is preliminary data.</text>
</comment>
<dbReference type="Gene3D" id="3.30.460.10">
    <property type="entry name" value="Beta Polymerase, domain 2"/>
    <property type="match status" value="1"/>
</dbReference>